<feature type="compositionally biased region" description="Basic and acidic residues" evidence="1">
    <location>
        <begin position="19"/>
        <end position="36"/>
    </location>
</feature>
<accession>G2QSD6</accession>
<protein>
    <submittedName>
        <fullName evidence="2">Uncharacterized protein</fullName>
    </submittedName>
</protein>
<gene>
    <name evidence="2" type="ORF">THITE_2106995</name>
</gene>
<dbReference type="EMBL" id="CP003009">
    <property type="protein sequence ID" value="AEO62617.1"/>
    <property type="molecule type" value="Genomic_DNA"/>
</dbReference>
<dbReference type="Proteomes" id="UP000008181">
    <property type="component" value="Chromosome 1"/>
</dbReference>
<dbReference type="AlphaFoldDB" id="G2QSD6"/>
<feature type="region of interest" description="Disordered" evidence="1">
    <location>
        <begin position="1"/>
        <end position="59"/>
    </location>
</feature>
<feature type="compositionally biased region" description="Acidic residues" evidence="1">
    <location>
        <begin position="48"/>
        <end position="57"/>
    </location>
</feature>
<dbReference type="HOGENOM" id="CLU_2529037_0_0_1"/>
<dbReference type="RefSeq" id="XP_003648953.1">
    <property type="nucleotide sequence ID" value="XM_003648905.1"/>
</dbReference>
<name>G2QSD6_THETT</name>
<evidence type="ECO:0000313" key="2">
    <source>
        <dbReference type="EMBL" id="AEO62617.1"/>
    </source>
</evidence>
<evidence type="ECO:0000313" key="3">
    <source>
        <dbReference type="Proteomes" id="UP000008181"/>
    </source>
</evidence>
<evidence type="ECO:0000256" key="1">
    <source>
        <dbReference type="SAM" id="MobiDB-lite"/>
    </source>
</evidence>
<dbReference type="GeneID" id="11521263"/>
<reference evidence="2 3" key="1">
    <citation type="journal article" date="2011" name="Nat. Biotechnol.">
        <title>Comparative genomic analysis of the thermophilic biomass-degrading fungi Myceliophthora thermophila and Thielavia terrestris.</title>
        <authorList>
            <person name="Berka R.M."/>
            <person name="Grigoriev I.V."/>
            <person name="Otillar R."/>
            <person name="Salamov A."/>
            <person name="Grimwood J."/>
            <person name="Reid I."/>
            <person name="Ishmael N."/>
            <person name="John T."/>
            <person name="Darmond C."/>
            <person name="Moisan M.-C."/>
            <person name="Henrissat B."/>
            <person name="Coutinho P.M."/>
            <person name="Lombard V."/>
            <person name="Natvig D.O."/>
            <person name="Lindquist E."/>
            <person name="Schmutz J."/>
            <person name="Lucas S."/>
            <person name="Harris P."/>
            <person name="Powlowski J."/>
            <person name="Bellemare A."/>
            <person name="Taylor D."/>
            <person name="Butler G."/>
            <person name="de Vries R.P."/>
            <person name="Allijn I.E."/>
            <person name="van den Brink J."/>
            <person name="Ushinsky S."/>
            <person name="Storms R."/>
            <person name="Powell A.J."/>
            <person name="Paulsen I.T."/>
            <person name="Elbourne L.D.H."/>
            <person name="Baker S.E."/>
            <person name="Magnuson J."/>
            <person name="LaBoissiere S."/>
            <person name="Clutterbuck A.J."/>
            <person name="Martinez D."/>
            <person name="Wogulis M."/>
            <person name="de Leon A.L."/>
            <person name="Rey M.W."/>
            <person name="Tsang A."/>
        </authorList>
    </citation>
    <scope>NUCLEOTIDE SEQUENCE [LARGE SCALE GENOMIC DNA]</scope>
    <source>
        <strain evidence="3">ATCC 38088 / NRRL 8126</strain>
    </source>
</reference>
<dbReference type="KEGG" id="ttt:THITE_2106995"/>
<sequence>MEDKGGGDGHGGGLGSPWHDAKEKGKGKGKGRDARWGRPRYQPASVEDVSDEGEDGMGCEYPSVNGNGYGYGCHGDGGSIEEEW</sequence>
<organism evidence="2 3">
    <name type="scientific">Thermothielavioides terrestris (strain ATCC 38088 / NRRL 8126)</name>
    <name type="common">Thielavia terrestris</name>
    <dbReference type="NCBI Taxonomy" id="578455"/>
    <lineage>
        <taxon>Eukaryota</taxon>
        <taxon>Fungi</taxon>
        <taxon>Dikarya</taxon>
        <taxon>Ascomycota</taxon>
        <taxon>Pezizomycotina</taxon>
        <taxon>Sordariomycetes</taxon>
        <taxon>Sordariomycetidae</taxon>
        <taxon>Sordariales</taxon>
        <taxon>Chaetomiaceae</taxon>
        <taxon>Thermothielavioides</taxon>
        <taxon>Thermothielavioides terrestris</taxon>
    </lineage>
</organism>
<proteinExistence type="predicted"/>
<keyword evidence="3" id="KW-1185">Reference proteome</keyword>